<dbReference type="SUPFAM" id="SSF160387">
    <property type="entry name" value="NosL/MerB-like"/>
    <property type="match status" value="1"/>
</dbReference>
<evidence type="ECO:0000313" key="2">
    <source>
        <dbReference type="Proteomes" id="UP000244755"/>
    </source>
</evidence>
<keyword evidence="1" id="KW-0614">Plasmid</keyword>
<protein>
    <recommendedName>
        <fullName evidence="3">Alkylmercury lyase</fullName>
    </recommendedName>
</protein>
<dbReference type="Pfam" id="PF03243">
    <property type="entry name" value="MerB"/>
    <property type="match status" value="1"/>
</dbReference>
<geneLocation type="plasmid" evidence="1 2">
    <name>unnamed1</name>
</geneLocation>
<name>A0A2R4WX36_9HYPH</name>
<dbReference type="KEGG" id="mee:DA075_35105"/>
<dbReference type="Proteomes" id="UP000244755">
    <property type="component" value="Plasmid unnamed1"/>
</dbReference>
<dbReference type="GO" id="GO:0018836">
    <property type="term" value="F:alkylmercury lyase activity"/>
    <property type="evidence" value="ECO:0007669"/>
    <property type="project" value="InterPro"/>
</dbReference>
<sequence>MLRRLMPGQDACAGDGDGMVAKAEELATEIRPGVVRPDWSAVTTPAARNALSGRMSARAGLLDKWSHALDPDEDLVWRNILKRYATMGRPPQAADLAGDTGIPSDRVGALLRKLQLRDLVGLENESDKIRHAYPFTESETGHRVGFGRHVLSALCAIDALGVGDMYRTDIRVQAQCRSCGETISVVTTDQGRKLGSVAPAGAVIWYDFAYGDSAASSCCPSIAFFCSDEHLRRWLEGQEPARAGVRLSMNEGLELGRAIFAPILREPVSALP</sequence>
<proteinExistence type="predicted"/>
<dbReference type="InterPro" id="IPR004927">
    <property type="entry name" value="MerB"/>
</dbReference>
<dbReference type="OrthoDB" id="9776382at2"/>
<evidence type="ECO:0000313" key="1">
    <source>
        <dbReference type="EMBL" id="AWB26096.1"/>
    </source>
</evidence>
<dbReference type="Gene3D" id="3.30.450.410">
    <property type="match status" value="1"/>
</dbReference>
<evidence type="ECO:0008006" key="3">
    <source>
        <dbReference type="Google" id="ProtNLM"/>
    </source>
</evidence>
<gene>
    <name evidence="1" type="ORF">DA075_35105</name>
</gene>
<accession>A0A2R4WX36</accession>
<dbReference type="InterPro" id="IPR053717">
    <property type="entry name" value="MerB_lyase_sf"/>
</dbReference>
<organism evidence="1 2">
    <name type="scientific">Methylobacterium currus</name>
    <dbReference type="NCBI Taxonomy" id="2051553"/>
    <lineage>
        <taxon>Bacteria</taxon>
        <taxon>Pseudomonadati</taxon>
        <taxon>Pseudomonadota</taxon>
        <taxon>Alphaproteobacteria</taxon>
        <taxon>Hyphomicrobiales</taxon>
        <taxon>Methylobacteriaceae</taxon>
        <taxon>Methylobacterium</taxon>
    </lineage>
</organism>
<dbReference type="EMBL" id="CP028845">
    <property type="protein sequence ID" value="AWB26096.1"/>
    <property type="molecule type" value="Genomic_DNA"/>
</dbReference>
<keyword evidence="2" id="KW-1185">Reference proteome</keyword>
<dbReference type="AlphaFoldDB" id="A0A2R4WX36"/>
<reference evidence="1 2" key="1">
    <citation type="submission" date="2018-04" db="EMBL/GenBank/DDBJ databases">
        <title>Methylobacterium sp. PR1016A genome.</title>
        <authorList>
            <person name="Park W."/>
        </authorList>
    </citation>
    <scope>NUCLEOTIDE SEQUENCE [LARGE SCALE GENOMIC DNA]</scope>
    <source>
        <strain evidence="1 2">PR1016A</strain>
        <plasmid evidence="1 2">unnamed1</plasmid>
    </source>
</reference>